<feature type="domain" description="Insertion element IS402-like" evidence="2">
    <location>
        <begin position="3"/>
        <end position="55"/>
    </location>
</feature>
<dbReference type="PANTHER" id="PTHR30007">
    <property type="entry name" value="PHP DOMAIN PROTEIN"/>
    <property type="match status" value="1"/>
</dbReference>
<evidence type="ECO:0000259" key="2">
    <source>
        <dbReference type="Pfam" id="PF13340"/>
    </source>
</evidence>
<gene>
    <name evidence="3" type="ORF">GNY06_03020</name>
</gene>
<dbReference type="EMBL" id="JAAABJ010000293">
    <property type="protein sequence ID" value="NAW50404.1"/>
    <property type="molecule type" value="Genomic_DNA"/>
</dbReference>
<feature type="non-terminal residue" evidence="3">
    <location>
        <position position="155"/>
    </location>
</feature>
<dbReference type="Pfam" id="PF01609">
    <property type="entry name" value="DDE_Tnp_1"/>
    <property type="match status" value="1"/>
</dbReference>
<accession>A0A845PRC9</accession>
<dbReference type="GO" id="GO:0003677">
    <property type="term" value="F:DNA binding"/>
    <property type="evidence" value="ECO:0007669"/>
    <property type="project" value="InterPro"/>
</dbReference>
<dbReference type="GO" id="GO:0006313">
    <property type="term" value="P:DNA transposition"/>
    <property type="evidence" value="ECO:0007669"/>
    <property type="project" value="InterPro"/>
</dbReference>
<sequence length="155" mass="18007">DDRKRKHNLRIIWNSILYLVKTGCQWRMLPQDFPKWQLVYYYYKKWADMGQFELLLEHLRGKVRVKLGQKSEPSLGIMDSQSIRCGNNRSLKGFDGNKKIKGIKLHVVVDKNGFLIAIMVTMANIHDSKAVILLMRVLKEMLCGIKVILADGGYR</sequence>
<organism evidence="3 4">
    <name type="scientific">Elizabethkingia argenteiflava</name>
    <dbReference type="NCBI Taxonomy" id="2681556"/>
    <lineage>
        <taxon>Bacteria</taxon>
        <taxon>Pseudomonadati</taxon>
        <taxon>Bacteroidota</taxon>
        <taxon>Flavobacteriia</taxon>
        <taxon>Flavobacteriales</taxon>
        <taxon>Weeksellaceae</taxon>
        <taxon>Elizabethkingia</taxon>
    </lineage>
</organism>
<feature type="non-terminal residue" evidence="3">
    <location>
        <position position="1"/>
    </location>
</feature>
<dbReference type="PANTHER" id="PTHR30007:SF0">
    <property type="entry name" value="TRANSPOSASE"/>
    <property type="match status" value="1"/>
</dbReference>
<feature type="domain" description="Transposase IS4-like" evidence="1">
    <location>
        <begin position="71"/>
        <end position="154"/>
    </location>
</feature>
<evidence type="ECO:0000313" key="4">
    <source>
        <dbReference type="Proteomes" id="UP000553459"/>
    </source>
</evidence>
<proteinExistence type="predicted"/>
<dbReference type="InterPro" id="IPR002559">
    <property type="entry name" value="Transposase_11"/>
</dbReference>
<dbReference type="GO" id="GO:0004803">
    <property type="term" value="F:transposase activity"/>
    <property type="evidence" value="ECO:0007669"/>
    <property type="project" value="InterPro"/>
</dbReference>
<dbReference type="RefSeq" id="WP_166518752.1">
    <property type="nucleotide sequence ID" value="NZ_JAAABJ010000293.1"/>
</dbReference>
<dbReference type="InterPro" id="IPR025161">
    <property type="entry name" value="IS402-like_dom"/>
</dbReference>
<reference evidence="3 4" key="1">
    <citation type="submission" date="2019-11" db="EMBL/GenBank/DDBJ databases">
        <title>Characterization of Elizabethkingia argenteiflava sp. nov., isolated from inner surface of Soybean Pods.</title>
        <authorList>
            <person name="Mo S."/>
        </authorList>
    </citation>
    <scope>NUCLEOTIDE SEQUENCE [LARGE SCALE GENOMIC DNA]</scope>
    <source>
        <strain evidence="3 4">YB22</strain>
    </source>
</reference>
<protein>
    <submittedName>
        <fullName evidence="3">IS5 family transposase</fullName>
    </submittedName>
</protein>
<comment type="caution">
    <text evidence="3">The sequence shown here is derived from an EMBL/GenBank/DDBJ whole genome shotgun (WGS) entry which is preliminary data.</text>
</comment>
<name>A0A845PRC9_9FLAO</name>
<evidence type="ECO:0000259" key="1">
    <source>
        <dbReference type="Pfam" id="PF01609"/>
    </source>
</evidence>
<dbReference type="AlphaFoldDB" id="A0A845PRC9"/>
<evidence type="ECO:0000313" key="3">
    <source>
        <dbReference type="EMBL" id="NAW50404.1"/>
    </source>
</evidence>
<dbReference type="Pfam" id="PF13340">
    <property type="entry name" value="DUF4096"/>
    <property type="match status" value="1"/>
</dbReference>
<keyword evidence="4" id="KW-1185">Reference proteome</keyword>
<dbReference type="Proteomes" id="UP000553459">
    <property type="component" value="Unassembled WGS sequence"/>
</dbReference>
<dbReference type="NCBIfam" id="NF033580">
    <property type="entry name" value="transpos_IS5_3"/>
    <property type="match status" value="1"/>
</dbReference>